<proteinExistence type="predicted"/>
<protein>
    <submittedName>
        <fullName evidence="1">Uncharacterized protein</fullName>
    </submittedName>
</protein>
<dbReference type="AlphaFoldDB" id="A0A8J8NHT3"/>
<dbReference type="EMBL" id="RRYP01015127">
    <property type="protein sequence ID" value="TNV75652.1"/>
    <property type="molecule type" value="Genomic_DNA"/>
</dbReference>
<evidence type="ECO:0000313" key="1">
    <source>
        <dbReference type="EMBL" id="TNV75652.1"/>
    </source>
</evidence>
<keyword evidence="2" id="KW-1185">Reference proteome</keyword>
<comment type="caution">
    <text evidence="1">The sequence shown here is derived from an EMBL/GenBank/DDBJ whole genome shotgun (WGS) entry which is preliminary data.</text>
</comment>
<evidence type="ECO:0000313" key="2">
    <source>
        <dbReference type="Proteomes" id="UP000785679"/>
    </source>
</evidence>
<organism evidence="1 2">
    <name type="scientific">Halteria grandinella</name>
    <dbReference type="NCBI Taxonomy" id="5974"/>
    <lineage>
        <taxon>Eukaryota</taxon>
        <taxon>Sar</taxon>
        <taxon>Alveolata</taxon>
        <taxon>Ciliophora</taxon>
        <taxon>Intramacronucleata</taxon>
        <taxon>Spirotrichea</taxon>
        <taxon>Stichotrichia</taxon>
        <taxon>Sporadotrichida</taxon>
        <taxon>Halteriidae</taxon>
        <taxon>Halteria</taxon>
    </lineage>
</organism>
<name>A0A8J8NHT3_HALGN</name>
<reference evidence="1" key="1">
    <citation type="submission" date="2019-06" db="EMBL/GenBank/DDBJ databases">
        <authorList>
            <person name="Zheng W."/>
        </authorList>
    </citation>
    <scope>NUCLEOTIDE SEQUENCE</scope>
    <source>
        <strain evidence="1">QDHG01</strain>
    </source>
</reference>
<gene>
    <name evidence="1" type="ORF">FGO68_gene14814</name>
</gene>
<dbReference type="Proteomes" id="UP000785679">
    <property type="component" value="Unassembled WGS sequence"/>
</dbReference>
<accession>A0A8J8NHT3</accession>
<sequence>MNTGDKCVQLNYDFKDFKTPQIVGALLRGWTADENQNANSKTLFPVIRSVKHISEDVIEIKRSILYNEFFNSNPYPEETIRINRKNLSTDGLIYEQYLATSDLKEDLTRLHSKGVLVRRQHLEIDSHKAFQSLKSIQLMSNLFMYKSLQELNLVSRMLKEQRPTNELQIEPNQQKLKVPFSELRLSEVLELI</sequence>